<feature type="transmembrane region" description="Helical" evidence="2">
    <location>
        <begin position="323"/>
        <end position="342"/>
    </location>
</feature>
<dbReference type="Gene3D" id="1.25.40.10">
    <property type="entry name" value="Tetratricopeptide repeat domain"/>
    <property type="match status" value="1"/>
</dbReference>
<feature type="transmembrane region" description="Helical" evidence="2">
    <location>
        <begin position="12"/>
        <end position="29"/>
    </location>
</feature>
<comment type="caution">
    <text evidence="3">The sequence shown here is derived from an EMBL/GenBank/DDBJ whole genome shotgun (WGS) entry which is preliminary data.</text>
</comment>
<name>A0A1F4TMR2_UNCSA</name>
<evidence type="ECO:0000256" key="1">
    <source>
        <dbReference type="PROSITE-ProRule" id="PRU00339"/>
    </source>
</evidence>
<dbReference type="PROSITE" id="PS50005">
    <property type="entry name" value="TPR"/>
    <property type="match status" value="2"/>
</dbReference>
<dbReference type="InterPro" id="IPR011990">
    <property type="entry name" value="TPR-like_helical_dom_sf"/>
</dbReference>
<feature type="transmembrane region" description="Helical" evidence="2">
    <location>
        <begin position="298"/>
        <end position="317"/>
    </location>
</feature>
<feature type="transmembrane region" description="Helical" evidence="2">
    <location>
        <begin position="108"/>
        <end position="127"/>
    </location>
</feature>
<dbReference type="SMART" id="SM00028">
    <property type="entry name" value="TPR"/>
    <property type="match status" value="4"/>
</dbReference>
<feature type="transmembrane region" description="Helical" evidence="2">
    <location>
        <begin position="133"/>
        <end position="151"/>
    </location>
</feature>
<accession>A0A1F4TMR2</accession>
<keyword evidence="2" id="KW-1133">Transmembrane helix</keyword>
<feature type="repeat" description="TPR" evidence="1">
    <location>
        <begin position="657"/>
        <end position="690"/>
    </location>
</feature>
<dbReference type="PANTHER" id="PTHR16214:SF3">
    <property type="entry name" value="TRANSMEMBRANE PROTEIN 260"/>
    <property type="match status" value="1"/>
</dbReference>
<reference evidence="3 4" key="1">
    <citation type="journal article" date="2016" name="Nat. Commun.">
        <title>Thousands of microbial genomes shed light on interconnected biogeochemical processes in an aquifer system.</title>
        <authorList>
            <person name="Anantharaman K."/>
            <person name="Brown C.T."/>
            <person name="Hug L.A."/>
            <person name="Sharon I."/>
            <person name="Castelle C.J."/>
            <person name="Probst A.J."/>
            <person name="Thomas B.C."/>
            <person name="Singh A."/>
            <person name="Wilkins M.J."/>
            <person name="Karaoz U."/>
            <person name="Brodie E.L."/>
            <person name="Williams K.H."/>
            <person name="Hubbard S.S."/>
            <person name="Banfield J.F."/>
        </authorList>
    </citation>
    <scope>NUCLEOTIDE SEQUENCE [LARGE SCALE GENOMIC DNA]</scope>
</reference>
<dbReference type="InterPro" id="IPR019734">
    <property type="entry name" value="TPR_rpt"/>
</dbReference>
<dbReference type="EMBL" id="MEUI01000024">
    <property type="protein sequence ID" value="OGC34012.1"/>
    <property type="molecule type" value="Genomic_DNA"/>
</dbReference>
<dbReference type="PANTHER" id="PTHR16214">
    <property type="entry name" value="TRANSMEMBRANE PROTEIN 260"/>
    <property type="match status" value="1"/>
</dbReference>
<sequence>MIKGFFTKHNKIELVLAVIVFGLAFGAYLKTLCPTVYLGDSGELIAAVYTLGIPHPTGYPLYCLLGKLFAFIPLGDIAYRVNLMSAFFAASTAVLLYFIMRLLRSSRIVSLSTGLMLAFSYTFWSQAVIAEVYTLNAFFTAAIILILFTWMEKKDDRLLCLLALVYGLSLTHHRSTLMMSPAILYLILSSNLRIIFDWRRLLAMLGYFILGLAFYLYLPLRILARPVMNWQTISSWGGLWFHLKGAQYNSFFFAFSWQELWHNFLAYLRGLSEQFTVYLLPFALVGLIAALKKSSKILVFLLLIALLNILFVINYGVSDIEVFRLPSFIVIVLFIGLGFGWISNRYMKSRLIKVLLVLSLALIVFLSNYRENDRSQYYFAYDYGMNILKTMEPNAIFIPSGDFELFSVTYLKVVEGIRSDVSVYDEYGCVALPASLESRSANKITQAGLAARFFLNPQYDVYFTKYQNLEFFPDLRLEPQGLLFKLVRKGERKVKRKDYWADYEFRGWRDPKIFKDRAARICLFNYYQMLYVSRDLEKVGRQLREEMGEVSDDLEHTQLFFGQYLFDQGLLDEAREKFRKSLEINSSLLAAHLGLARIALRRKDYQQAIIHCNNAIRFFPGEFDAYVCRGEAYEDLGKLDLAEKDYLRAYWLVPHNFLPRIKLGKLYLSRGESKKAAQQFEKILELNPKHAEARKLLKKAQVSSAD</sequence>
<feature type="transmembrane region" description="Helical" evidence="2">
    <location>
        <begin position="158"/>
        <end position="188"/>
    </location>
</feature>
<dbReference type="InterPro" id="IPR052724">
    <property type="entry name" value="GT117_domain-containing"/>
</dbReference>
<feature type="transmembrane region" description="Helical" evidence="2">
    <location>
        <begin position="275"/>
        <end position="291"/>
    </location>
</feature>
<dbReference type="AlphaFoldDB" id="A0A1F4TMR2"/>
<evidence type="ECO:0000256" key="2">
    <source>
        <dbReference type="SAM" id="Phobius"/>
    </source>
</evidence>
<evidence type="ECO:0000313" key="3">
    <source>
        <dbReference type="EMBL" id="OGC34012.1"/>
    </source>
</evidence>
<dbReference type="Pfam" id="PF13181">
    <property type="entry name" value="TPR_8"/>
    <property type="match status" value="1"/>
</dbReference>
<feature type="transmembrane region" description="Helical" evidence="2">
    <location>
        <begin position="200"/>
        <end position="218"/>
    </location>
</feature>
<feature type="transmembrane region" description="Helical" evidence="2">
    <location>
        <begin position="351"/>
        <end position="369"/>
    </location>
</feature>
<organism evidence="3 4">
    <name type="scientific">candidate division WOR-1 bacterium RIFOXYC2_FULL_41_25</name>
    <dbReference type="NCBI Taxonomy" id="1802586"/>
    <lineage>
        <taxon>Bacteria</taxon>
        <taxon>Bacillati</taxon>
        <taxon>Saganbacteria</taxon>
    </lineage>
</organism>
<protein>
    <submittedName>
        <fullName evidence="3">Uncharacterized protein</fullName>
    </submittedName>
</protein>
<feature type="transmembrane region" description="Helical" evidence="2">
    <location>
        <begin position="77"/>
        <end position="99"/>
    </location>
</feature>
<keyword evidence="1" id="KW-0802">TPR repeat</keyword>
<keyword evidence="2" id="KW-0472">Membrane</keyword>
<dbReference type="Pfam" id="PF11028">
    <property type="entry name" value="TMEM260-like"/>
    <property type="match status" value="1"/>
</dbReference>
<feature type="repeat" description="TPR" evidence="1">
    <location>
        <begin position="623"/>
        <end position="656"/>
    </location>
</feature>
<evidence type="ECO:0000313" key="4">
    <source>
        <dbReference type="Proteomes" id="UP000177309"/>
    </source>
</evidence>
<gene>
    <name evidence="3" type="ORF">A2462_01490</name>
</gene>
<dbReference type="SUPFAM" id="SSF48452">
    <property type="entry name" value="TPR-like"/>
    <property type="match status" value="1"/>
</dbReference>
<dbReference type="Pfam" id="PF13432">
    <property type="entry name" value="TPR_16"/>
    <property type="match status" value="1"/>
</dbReference>
<dbReference type="InterPro" id="IPR021280">
    <property type="entry name" value="TMEM260-like"/>
</dbReference>
<keyword evidence="2" id="KW-0812">Transmembrane</keyword>
<proteinExistence type="predicted"/>
<dbReference type="Proteomes" id="UP000177309">
    <property type="component" value="Unassembled WGS sequence"/>
</dbReference>